<accession>A0ABM7UNU5</accession>
<keyword evidence="9" id="KW-1185">Reference proteome</keyword>
<evidence type="ECO:0000256" key="4">
    <source>
        <dbReference type="ARBA" id="ARBA00022824"/>
    </source>
</evidence>
<proteinExistence type="predicted"/>
<evidence type="ECO:0000313" key="9">
    <source>
        <dbReference type="Proteomes" id="UP000245263"/>
    </source>
</evidence>
<organism evidence="8 9">
    <name type="scientific">Leptospira kobayashii</name>
    <dbReference type="NCBI Taxonomy" id="1917830"/>
    <lineage>
        <taxon>Bacteria</taxon>
        <taxon>Pseudomonadati</taxon>
        <taxon>Spirochaetota</taxon>
        <taxon>Spirochaetia</taxon>
        <taxon>Leptospirales</taxon>
        <taxon>Leptospiraceae</taxon>
        <taxon>Leptospira</taxon>
    </lineage>
</organism>
<evidence type="ECO:0000256" key="1">
    <source>
        <dbReference type="ARBA" id="ARBA00004127"/>
    </source>
</evidence>
<evidence type="ECO:0008006" key="10">
    <source>
        <dbReference type="Google" id="ProtNLM"/>
    </source>
</evidence>
<evidence type="ECO:0000256" key="3">
    <source>
        <dbReference type="ARBA" id="ARBA00022692"/>
    </source>
</evidence>
<evidence type="ECO:0000313" key="8">
    <source>
        <dbReference type="EMBL" id="BDA80837.1"/>
    </source>
</evidence>
<dbReference type="PANTHER" id="PTHR13416:SF2">
    <property type="entry name" value="TRANSMEMBRANE PROTEIN 43"/>
    <property type="match status" value="1"/>
</dbReference>
<name>A0ABM7UNU5_9LEPT</name>
<dbReference type="RefSeq" id="WP_135354941.1">
    <property type="nucleotide sequence ID" value="NZ_AP025029.1"/>
</dbReference>
<gene>
    <name evidence="8" type="ORF">LPTSP3_g37670</name>
</gene>
<dbReference type="Pfam" id="PF07787">
    <property type="entry name" value="TMEM43"/>
    <property type="match status" value="1"/>
</dbReference>
<sequence length="369" mass="39620">MLGNFTESLKGTVGGVVLLIASFPILFQNEGCAVDIAKGLEEGAALVQSIDAKQNIGNYNGKLIHASGEAKAGAKISDSTFGIEIAALALSRDVEMYQWEEKVVEKEDKTKTYSYDADWSSARVDSSKFNQKKDHINPAFPYESNTTHASSVSLGNLSFSQALIESISPNSDLEYDSATTARLKAKLGAKAQIHDGRIYIGKNPLSPEIGDVRVNHQVAPEGAVSIIGLLNGDIVNPYQTKRDTTILVFDYGTKDAATMFQEEQDANVFRTWAVRIAGFFAMFLGFRLLFGPIAAAGGWIPILGGILEMGVSIVAGILAFSFSFVTIAIAWIFFRPLLGIGLLILGGGAFAYLLYQKGKFGNKPGAAKA</sequence>
<reference evidence="8 9" key="1">
    <citation type="submission" date="2021-08" db="EMBL/GenBank/DDBJ databases">
        <title>Complete genome sequence of Leptospira kobayashii strain E30.</title>
        <authorList>
            <person name="Nakao R."/>
            <person name="Nakamura S."/>
            <person name="Masuzawa T."/>
            <person name="Koizumi N."/>
        </authorList>
    </citation>
    <scope>NUCLEOTIDE SEQUENCE [LARGE SCALE GENOMIC DNA]</scope>
    <source>
        <strain evidence="8 9">E30</strain>
    </source>
</reference>
<evidence type="ECO:0000256" key="7">
    <source>
        <dbReference type="SAM" id="Phobius"/>
    </source>
</evidence>
<dbReference type="InterPro" id="IPR012430">
    <property type="entry name" value="TMEM43_fam"/>
</dbReference>
<keyword evidence="3 7" id="KW-0812">Transmembrane</keyword>
<evidence type="ECO:0000256" key="5">
    <source>
        <dbReference type="ARBA" id="ARBA00022989"/>
    </source>
</evidence>
<dbReference type="Proteomes" id="UP000245263">
    <property type="component" value="Chromosome 2"/>
</dbReference>
<feature type="transmembrane region" description="Helical" evidence="7">
    <location>
        <begin position="302"/>
        <end position="331"/>
    </location>
</feature>
<evidence type="ECO:0000256" key="2">
    <source>
        <dbReference type="ARBA" id="ARBA00004586"/>
    </source>
</evidence>
<keyword evidence="4" id="KW-0256">Endoplasmic reticulum</keyword>
<keyword evidence="6 7" id="KW-0472">Membrane</keyword>
<protein>
    <recommendedName>
        <fullName evidence="10">Transmembrane protein</fullName>
    </recommendedName>
</protein>
<dbReference type="PANTHER" id="PTHR13416">
    <property type="match status" value="1"/>
</dbReference>
<dbReference type="EMBL" id="AP025029">
    <property type="protein sequence ID" value="BDA80837.1"/>
    <property type="molecule type" value="Genomic_DNA"/>
</dbReference>
<evidence type="ECO:0000256" key="6">
    <source>
        <dbReference type="ARBA" id="ARBA00023136"/>
    </source>
</evidence>
<comment type="subcellular location">
    <subcellularLocation>
        <location evidence="1">Endomembrane system</location>
        <topology evidence="1">Multi-pass membrane protein</topology>
    </subcellularLocation>
    <subcellularLocation>
        <location evidence="2">Endoplasmic reticulum membrane</location>
    </subcellularLocation>
</comment>
<feature type="transmembrane region" description="Helical" evidence="7">
    <location>
        <begin position="337"/>
        <end position="355"/>
    </location>
</feature>
<keyword evidence="5 7" id="KW-1133">Transmembrane helix</keyword>